<dbReference type="AlphaFoldDB" id="A0A4U9XJ53"/>
<name>A0A4U9XJ53_9STRE</name>
<evidence type="ECO:0000313" key="2">
    <source>
        <dbReference type="EMBL" id="VTS13019.1"/>
    </source>
</evidence>
<feature type="transmembrane region" description="Helical" evidence="1">
    <location>
        <begin position="40"/>
        <end position="62"/>
    </location>
</feature>
<gene>
    <name evidence="2" type="ORF">NCTC5386_00813</name>
</gene>
<keyword evidence="1" id="KW-0472">Membrane</keyword>
<evidence type="ECO:0000313" key="3">
    <source>
        <dbReference type="Proteomes" id="UP000394068"/>
    </source>
</evidence>
<reference evidence="2 3" key="1">
    <citation type="submission" date="2019-05" db="EMBL/GenBank/DDBJ databases">
        <authorList>
            <consortium name="Pathogen Informatics"/>
        </authorList>
    </citation>
    <scope>NUCLEOTIDE SEQUENCE [LARGE SCALE GENOMIC DNA]</scope>
    <source>
        <strain evidence="2 3">NCTC5386</strain>
    </source>
</reference>
<protein>
    <submittedName>
        <fullName evidence="2">Membrane protein</fullName>
    </submittedName>
</protein>
<proteinExistence type="predicted"/>
<organism evidence="2 3">
    <name type="scientific">Streptococcus pseudoporcinus</name>
    <dbReference type="NCBI Taxonomy" id="361101"/>
    <lineage>
        <taxon>Bacteria</taxon>
        <taxon>Bacillati</taxon>
        <taxon>Bacillota</taxon>
        <taxon>Bacilli</taxon>
        <taxon>Lactobacillales</taxon>
        <taxon>Streptococcaceae</taxon>
        <taxon>Streptococcus</taxon>
    </lineage>
</organism>
<dbReference type="InterPro" id="IPR021688">
    <property type="entry name" value="DUF3270"/>
</dbReference>
<dbReference type="Proteomes" id="UP000394068">
    <property type="component" value="Unassembled WGS sequence"/>
</dbReference>
<dbReference type="EMBL" id="CABEHT010000001">
    <property type="protein sequence ID" value="VTS13019.1"/>
    <property type="molecule type" value="Genomic_DNA"/>
</dbReference>
<keyword evidence="1" id="KW-0812">Transmembrane</keyword>
<keyword evidence="1" id="KW-1133">Transmembrane helix</keyword>
<dbReference type="RefSeq" id="WP_077323508.1">
    <property type="nucleotide sequence ID" value="NZ_CABEHT010000001.1"/>
</dbReference>
<accession>A0A4U9XJ53</accession>
<evidence type="ECO:0000256" key="1">
    <source>
        <dbReference type="SAM" id="Phobius"/>
    </source>
</evidence>
<feature type="transmembrane region" description="Helical" evidence="1">
    <location>
        <begin position="68"/>
        <end position="89"/>
    </location>
</feature>
<sequence>MPSPLKKQDEFDYLNQTIDPEPKFQDFQDLSSQKSKLEELLFFARIAFFSMVTVLFAFVLLAMHLAPLWAFLFSSLLSYGTTLAISKIIQSFLP</sequence>
<dbReference type="Pfam" id="PF11674">
    <property type="entry name" value="DUF3270"/>
    <property type="match status" value="1"/>
</dbReference>